<dbReference type="InParanoid" id="A0A136J323"/>
<name>A0A136J323_9PEZI</name>
<dbReference type="PANTHER" id="PTHR28307:SF1">
    <property type="entry name" value="PAL1 CELL MORPHOLOGY PROTEIN"/>
    <property type="match status" value="1"/>
</dbReference>
<evidence type="ECO:0008006" key="4">
    <source>
        <dbReference type="Google" id="ProtNLM"/>
    </source>
</evidence>
<dbReference type="Pfam" id="PF08316">
    <property type="entry name" value="Pal1"/>
    <property type="match status" value="1"/>
</dbReference>
<organism evidence="2 3">
    <name type="scientific">Microdochium bolleyi</name>
    <dbReference type="NCBI Taxonomy" id="196109"/>
    <lineage>
        <taxon>Eukaryota</taxon>
        <taxon>Fungi</taxon>
        <taxon>Dikarya</taxon>
        <taxon>Ascomycota</taxon>
        <taxon>Pezizomycotina</taxon>
        <taxon>Sordariomycetes</taxon>
        <taxon>Xylariomycetidae</taxon>
        <taxon>Xylariales</taxon>
        <taxon>Microdochiaceae</taxon>
        <taxon>Microdochium</taxon>
    </lineage>
</organism>
<gene>
    <name evidence="2" type="ORF">Micbo1qcDRAFT_163345</name>
</gene>
<feature type="region of interest" description="Disordered" evidence="1">
    <location>
        <begin position="1"/>
        <end position="33"/>
    </location>
</feature>
<dbReference type="PANTHER" id="PTHR28307">
    <property type="entry name" value="PROTEIN PAL1"/>
    <property type="match status" value="1"/>
</dbReference>
<feature type="compositionally biased region" description="Low complexity" evidence="1">
    <location>
        <begin position="219"/>
        <end position="238"/>
    </location>
</feature>
<feature type="compositionally biased region" description="Polar residues" evidence="1">
    <location>
        <begin position="243"/>
        <end position="262"/>
    </location>
</feature>
<dbReference type="AlphaFoldDB" id="A0A136J323"/>
<dbReference type="Proteomes" id="UP000070501">
    <property type="component" value="Unassembled WGS sequence"/>
</dbReference>
<keyword evidence="3" id="KW-1185">Reference proteome</keyword>
<evidence type="ECO:0000313" key="3">
    <source>
        <dbReference type="Proteomes" id="UP000070501"/>
    </source>
</evidence>
<proteinExistence type="predicted"/>
<accession>A0A136J323</accession>
<evidence type="ECO:0000256" key="1">
    <source>
        <dbReference type="SAM" id="MobiDB-lite"/>
    </source>
</evidence>
<reference evidence="3" key="1">
    <citation type="submission" date="2016-02" db="EMBL/GenBank/DDBJ databases">
        <title>Draft genome sequence of Microdochium bolleyi, a fungal endophyte of beachgrass.</title>
        <authorList>
            <consortium name="DOE Joint Genome Institute"/>
            <person name="David A.S."/>
            <person name="May G."/>
            <person name="Haridas S."/>
            <person name="Lim J."/>
            <person name="Wang M."/>
            <person name="Labutti K."/>
            <person name="Lipzen A."/>
            <person name="Barry K."/>
            <person name="Grigoriev I.V."/>
        </authorList>
    </citation>
    <scope>NUCLEOTIDE SEQUENCE [LARGE SCALE GENOMIC DNA]</scope>
    <source>
        <strain evidence="3">J235TASD1</strain>
    </source>
</reference>
<sequence length="281" mass="31054">MSTTRTMESARPLEQIKRETRAANRAPHLRKKNFTGTDQIDVLDNVGIGGAYHHDGPYDATLASRNRDKRYAPVEAVKETNMEALRATPYERIQDSLKHHVPLHGTAEVPSGMSDGFGRVMEYQEGADLMRETDAPGGPYARYDHVPYHPQDYKGKGEPSFTIERDHKARKHGKSKSTSSAGHGANVYEMQPRASASGRDQHPQQQPFYTDEPAHAKTGSRTTTTRQRSSSSGAFGSSHRAQRSQQDSESSGLGRSASTSKRLSGGLKRTLGSLRRRHNAD</sequence>
<evidence type="ECO:0000313" key="2">
    <source>
        <dbReference type="EMBL" id="KXJ91575.1"/>
    </source>
</evidence>
<protein>
    <recommendedName>
        <fullName evidence="4">Pal1 cell morphology protein-domain-containing protein</fullName>
    </recommendedName>
</protein>
<dbReference type="EMBL" id="KQ964250">
    <property type="protein sequence ID" value="KXJ91575.1"/>
    <property type="molecule type" value="Genomic_DNA"/>
</dbReference>
<feature type="region of interest" description="Disordered" evidence="1">
    <location>
        <begin position="165"/>
        <end position="281"/>
    </location>
</feature>
<dbReference type="GO" id="GO:0005737">
    <property type="term" value="C:cytoplasm"/>
    <property type="evidence" value="ECO:0007669"/>
    <property type="project" value="TreeGrafter"/>
</dbReference>
<dbReference type="OrthoDB" id="5389892at2759"/>
<dbReference type="InterPro" id="IPR013226">
    <property type="entry name" value="Pal1"/>
</dbReference>